<dbReference type="GO" id="GO:0004499">
    <property type="term" value="F:N,N-dimethylaniline monooxygenase activity"/>
    <property type="evidence" value="ECO:0007669"/>
    <property type="project" value="InterPro"/>
</dbReference>
<sequence length="263" mass="29363">RSYAEEFGILEDIQPGAAVEQIEESSGGWDVRIAGETQSRHYDGVVIANGHHDEPRLPEYPGEFDGTLMHSRDYHSPSQLAGKRVLVVGAGNSACDIVNDAIHHADEVMLSIRRGYYIVRKFTYGIPTDKVVNLFESMRLPRWLRQLLYHSAHRISTGSAYRYGLPTPEHQILDTHPTLNSELPSHVGHGRLEVRPDIRSFAGSKVKFVDGSEAEPDLVVFGTGYRMSFPFIEDDLLLGPQGTPKLFLNVFHPDKDNLFAAGL</sequence>
<evidence type="ECO:0000256" key="3">
    <source>
        <dbReference type="ARBA" id="ARBA00022827"/>
    </source>
</evidence>
<evidence type="ECO:0000256" key="1">
    <source>
        <dbReference type="ARBA" id="ARBA00009183"/>
    </source>
</evidence>
<feature type="non-terminal residue" evidence="6">
    <location>
        <position position="1"/>
    </location>
</feature>
<keyword evidence="3" id="KW-0274">FAD</keyword>
<protein>
    <submittedName>
        <fullName evidence="6">Uncharacterized protein</fullName>
    </submittedName>
</protein>
<dbReference type="InterPro" id="IPR050346">
    <property type="entry name" value="FMO-like"/>
</dbReference>
<dbReference type="InterPro" id="IPR000960">
    <property type="entry name" value="Flavin_mOase"/>
</dbReference>
<evidence type="ECO:0000256" key="2">
    <source>
        <dbReference type="ARBA" id="ARBA00022630"/>
    </source>
</evidence>
<keyword evidence="5" id="KW-0560">Oxidoreductase</keyword>
<dbReference type="EMBL" id="BARS01029487">
    <property type="protein sequence ID" value="GAG05078.1"/>
    <property type="molecule type" value="Genomic_DNA"/>
</dbReference>
<comment type="caution">
    <text evidence="6">The sequence shown here is derived from an EMBL/GenBank/DDBJ whole genome shotgun (WGS) entry which is preliminary data.</text>
</comment>
<dbReference type="Pfam" id="PF00743">
    <property type="entry name" value="FMO-like"/>
    <property type="match status" value="1"/>
</dbReference>
<dbReference type="SUPFAM" id="SSF51905">
    <property type="entry name" value="FAD/NAD(P)-binding domain"/>
    <property type="match status" value="1"/>
</dbReference>
<evidence type="ECO:0000256" key="4">
    <source>
        <dbReference type="ARBA" id="ARBA00022857"/>
    </source>
</evidence>
<dbReference type="AlphaFoldDB" id="X0UXQ2"/>
<dbReference type="PRINTS" id="PR00370">
    <property type="entry name" value="FMOXYGENASE"/>
</dbReference>
<dbReference type="InterPro" id="IPR020946">
    <property type="entry name" value="Flavin_mOase-like"/>
</dbReference>
<reference evidence="6" key="1">
    <citation type="journal article" date="2014" name="Front. Microbiol.">
        <title>High frequency of phylogenetically diverse reductive dehalogenase-homologous genes in deep subseafloor sedimentary metagenomes.</title>
        <authorList>
            <person name="Kawai M."/>
            <person name="Futagami T."/>
            <person name="Toyoda A."/>
            <person name="Takaki Y."/>
            <person name="Nishi S."/>
            <person name="Hori S."/>
            <person name="Arai W."/>
            <person name="Tsubouchi T."/>
            <person name="Morono Y."/>
            <person name="Uchiyama I."/>
            <person name="Ito T."/>
            <person name="Fujiyama A."/>
            <person name="Inagaki F."/>
            <person name="Takami H."/>
        </authorList>
    </citation>
    <scope>NUCLEOTIDE SEQUENCE</scope>
    <source>
        <strain evidence="6">Expedition CK06-06</strain>
    </source>
</reference>
<dbReference type="Gene3D" id="3.50.50.60">
    <property type="entry name" value="FAD/NAD(P)-binding domain"/>
    <property type="match status" value="1"/>
</dbReference>
<dbReference type="InterPro" id="IPR036188">
    <property type="entry name" value="FAD/NAD-bd_sf"/>
</dbReference>
<keyword evidence="2" id="KW-0285">Flavoprotein</keyword>
<comment type="similarity">
    <text evidence="1">Belongs to the FMO family.</text>
</comment>
<gene>
    <name evidence="6" type="ORF">S01H1_46081</name>
</gene>
<organism evidence="6">
    <name type="scientific">marine sediment metagenome</name>
    <dbReference type="NCBI Taxonomy" id="412755"/>
    <lineage>
        <taxon>unclassified sequences</taxon>
        <taxon>metagenomes</taxon>
        <taxon>ecological metagenomes</taxon>
    </lineage>
</organism>
<feature type="non-terminal residue" evidence="6">
    <location>
        <position position="263"/>
    </location>
</feature>
<name>X0UXQ2_9ZZZZ</name>
<keyword evidence="4" id="KW-0521">NADP</keyword>
<evidence type="ECO:0000313" key="6">
    <source>
        <dbReference type="EMBL" id="GAG05078.1"/>
    </source>
</evidence>
<dbReference type="PANTHER" id="PTHR23023">
    <property type="entry name" value="DIMETHYLANILINE MONOOXYGENASE"/>
    <property type="match status" value="1"/>
</dbReference>
<proteinExistence type="inferred from homology"/>
<dbReference type="GO" id="GO:0050661">
    <property type="term" value="F:NADP binding"/>
    <property type="evidence" value="ECO:0007669"/>
    <property type="project" value="InterPro"/>
</dbReference>
<dbReference type="GO" id="GO:0050660">
    <property type="term" value="F:flavin adenine dinucleotide binding"/>
    <property type="evidence" value="ECO:0007669"/>
    <property type="project" value="InterPro"/>
</dbReference>
<evidence type="ECO:0000256" key="5">
    <source>
        <dbReference type="ARBA" id="ARBA00023002"/>
    </source>
</evidence>
<accession>X0UXQ2</accession>